<evidence type="ECO:0000256" key="14">
    <source>
        <dbReference type="PROSITE-ProRule" id="PRU00278"/>
    </source>
</evidence>
<dbReference type="Gene3D" id="1.10.4030.10">
    <property type="entry name" value="Porin chaperone SurA, peptide-binding domain"/>
    <property type="match status" value="1"/>
</dbReference>
<evidence type="ECO:0000256" key="1">
    <source>
        <dbReference type="ARBA" id="ARBA00004382"/>
    </source>
</evidence>
<evidence type="ECO:0000256" key="8">
    <source>
        <dbReference type="ARBA" id="ARBA00023186"/>
    </source>
</evidence>
<gene>
    <name evidence="18" type="ORF">EV664_101119</name>
</gene>
<evidence type="ECO:0000259" key="17">
    <source>
        <dbReference type="PROSITE" id="PS50198"/>
    </source>
</evidence>
<keyword evidence="4" id="KW-0997">Cell inner membrane</keyword>
<keyword evidence="8" id="KW-0143">Chaperone</keyword>
<evidence type="ECO:0000256" key="3">
    <source>
        <dbReference type="ARBA" id="ARBA00022475"/>
    </source>
</evidence>
<keyword evidence="6 16" id="KW-1133">Transmembrane helix</keyword>
<dbReference type="SUPFAM" id="SSF109998">
    <property type="entry name" value="Triger factor/SurA peptide-binding domain-like"/>
    <property type="match status" value="1"/>
</dbReference>
<dbReference type="PROSITE" id="PS50198">
    <property type="entry name" value="PPIC_PPIASE_2"/>
    <property type="match status" value="1"/>
</dbReference>
<evidence type="ECO:0000256" key="10">
    <source>
        <dbReference type="ARBA" id="ARBA00031484"/>
    </source>
</evidence>
<organism evidence="18 19">
    <name type="scientific">Stakelama pacifica</name>
    <dbReference type="NCBI Taxonomy" id="517720"/>
    <lineage>
        <taxon>Bacteria</taxon>
        <taxon>Pseudomonadati</taxon>
        <taxon>Pseudomonadota</taxon>
        <taxon>Alphaproteobacteria</taxon>
        <taxon>Sphingomonadales</taxon>
        <taxon>Sphingomonadaceae</taxon>
        <taxon>Stakelama</taxon>
    </lineage>
</organism>
<evidence type="ECO:0000256" key="9">
    <source>
        <dbReference type="ARBA" id="ARBA00030642"/>
    </source>
</evidence>
<dbReference type="Gene3D" id="3.10.50.40">
    <property type="match status" value="1"/>
</dbReference>
<dbReference type="Proteomes" id="UP000295493">
    <property type="component" value="Unassembled WGS sequence"/>
</dbReference>
<evidence type="ECO:0000256" key="6">
    <source>
        <dbReference type="ARBA" id="ARBA00022989"/>
    </source>
</evidence>
<evidence type="ECO:0000256" key="15">
    <source>
        <dbReference type="SAM" id="MobiDB-lite"/>
    </source>
</evidence>
<evidence type="ECO:0000256" key="5">
    <source>
        <dbReference type="ARBA" id="ARBA00022692"/>
    </source>
</evidence>
<comment type="caution">
    <text evidence="18">The sequence shown here is derived from an EMBL/GenBank/DDBJ whole genome shotgun (WGS) entry which is preliminary data.</text>
</comment>
<dbReference type="GO" id="GO:0005886">
    <property type="term" value="C:plasma membrane"/>
    <property type="evidence" value="ECO:0007669"/>
    <property type="project" value="UniProtKB-SubCell"/>
</dbReference>
<dbReference type="Pfam" id="PF13624">
    <property type="entry name" value="SurA_N_3"/>
    <property type="match status" value="1"/>
</dbReference>
<evidence type="ECO:0000313" key="18">
    <source>
        <dbReference type="EMBL" id="TDN86548.1"/>
    </source>
</evidence>
<reference evidence="18 19" key="1">
    <citation type="submission" date="2019-03" db="EMBL/GenBank/DDBJ databases">
        <title>Genomic Encyclopedia of Type Strains, Phase IV (KMG-IV): sequencing the most valuable type-strain genomes for metagenomic binning, comparative biology and taxonomic classification.</title>
        <authorList>
            <person name="Goeker M."/>
        </authorList>
    </citation>
    <scope>NUCLEOTIDE SEQUENCE [LARGE SCALE GENOMIC DNA]</scope>
    <source>
        <strain evidence="18 19">DSM 25059</strain>
    </source>
</reference>
<dbReference type="InterPro" id="IPR027304">
    <property type="entry name" value="Trigger_fact/SurA_dom_sf"/>
</dbReference>
<comment type="subcellular location">
    <subcellularLocation>
        <location evidence="1">Cell inner membrane</location>
        <topology evidence="1">Single-pass type II membrane protein</topology>
        <orientation evidence="1">Periplasmic side</orientation>
    </subcellularLocation>
</comment>
<keyword evidence="19" id="KW-1185">Reference proteome</keyword>
<dbReference type="InterPro" id="IPR052029">
    <property type="entry name" value="PpiD_chaperone"/>
</dbReference>
<feature type="domain" description="PpiC" evidence="17">
    <location>
        <begin position="271"/>
        <end position="359"/>
    </location>
</feature>
<keyword evidence="14" id="KW-0697">Rotamase</keyword>
<dbReference type="RefSeq" id="WP_133493762.1">
    <property type="nucleotide sequence ID" value="NZ_BMLU01000001.1"/>
</dbReference>
<protein>
    <recommendedName>
        <fullName evidence="2">Parvulin-like PPIase</fullName>
    </recommendedName>
    <alternativeName>
        <fullName evidence="9">Peptidyl-prolyl cis-trans isomerase plp</fullName>
    </alternativeName>
    <alternativeName>
        <fullName evidence="12">Periplasmic chaperone PpiD</fullName>
    </alternativeName>
    <alternativeName>
        <fullName evidence="13">Periplasmic folding chaperone</fullName>
    </alternativeName>
    <alternativeName>
        <fullName evidence="10">Rotamase plp</fullName>
    </alternativeName>
</protein>
<keyword evidence="7 16" id="KW-0472">Membrane</keyword>
<keyword evidence="5 16" id="KW-0812">Transmembrane</keyword>
<feature type="compositionally biased region" description="Polar residues" evidence="15">
    <location>
        <begin position="414"/>
        <end position="428"/>
    </location>
</feature>
<evidence type="ECO:0000256" key="11">
    <source>
        <dbReference type="ARBA" id="ARBA00038408"/>
    </source>
</evidence>
<dbReference type="AlphaFoldDB" id="A0A4V3BUA5"/>
<dbReference type="Pfam" id="PF13145">
    <property type="entry name" value="Rotamase_2"/>
    <property type="match status" value="1"/>
</dbReference>
<dbReference type="InterPro" id="IPR046357">
    <property type="entry name" value="PPIase_dom_sf"/>
</dbReference>
<feature type="transmembrane region" description="Helical" evidence="16">
    <location>
        <begin position="12"/>
        <end position="31"/>
    </location>
</feature>
<evidence type="ECO:0000256" key="4">
    <source>
        <dbReference type="ARBA" id="ARBA00022519"/>
    </source>
</evidence>
<dbReference type="InterPro" id="IPR000297">
    <property type="entry name" value="PPIase_PpiC"/>
</dbReference>
<dbReference type="PANTHER" id="PTHR47529:SF1">
    <property type="entry name" value="PERIPLASMIC CHAPERONE PPID"/>
    <property type="match status" value="1"/>
</dbReference>
<comment type="similarity">
    <text evidence="11">Belongs to the PpiD chaperone family.</text>
</comment>
<evidence type="ECO:0000256" key="7">
    <source>
        <dbReference type="ARBA" id="ARBA00023136"/>
    </source>
</evidence>
<keyword evidence="14 18" id="KW-0413">Isomerase</keyword>
<sequence length="649" mass="67994">MLSFLRRLTHSKVGVIVTMTGLVLIALAFGLTSIGSSMTGGTPAADTAAKVGGETISANELRQRVQQAVDGARQNNPDITMAQFIAQGGVDQVLNQVINSVALDKFGHDSGMIVSQKVVDGQIASIPAFQGLDGKFSQDQFDQLLKARGLTADQVRSDIRRELMAQWLVSPISGARQFPKQIALPYAALLLEKRTGTIGFIPARSISAGDVPTGQEIQNYYKANIADYTLPERRVIRYAIVTPESVAAKAQPTDAEIAQAYKAEAAKFQAKQKRTIEAVVIGDENQAKQAAAKIKAGSSVTEVAKAAGLEASRFETANSADLAGQSSAEFASAAFKAQSGNVIGPVKAPLGWYVGKVEGITQVAGKTLAEATPELTQELKQKKLQQALADLQDKINNGILDGSTFDELVKDSGTLSAKTTPPVVSNGTDPEHPQAQPDPDLSQVVAAGFSAEPGDAPQLVQVGQDGGFALVALGKVVPKQARPLARISDQVRADLIAHRVSEKARKLAAEAVAKIKKGASVADAMKGTGIAAPAPQNVSLTRGDIAQQRGNVPPAVIMMFSMSEGDAKLIAAPQNAGYFVVKLDKVEARDASGDKELVAGTQQGLGSVVGNELTEQFARAVRRQVGVKENPSAVSKLRDELGGGAAAAN</sequence>
<dbReference type="EMBL" id="SNWD01000001">
    <property type="protein sequence ID" value="TDN86548.1"/>
    <property type="molecule type" value="Genomic_DNA"/>
</dbReference>
<keyword evidence="3" id="KW-1003">Cell membrane</keyword>
<accession>A0A4V3BUA5</accession>
<evidence type="ECO:0000313" key="19">
    <source>
        <dbReference type="Proteomes" id="UP000295493"/>
    </source>
</evidence>
<dbReference type="SUPFAM" id="SSF54534">
    <property type="entry name" value="FKBP-like"/>
    <property type="match status" value="1"/>
</dbReference>
<evidence type="ECO:0000256" key="13">
    <source>
        <dbReference type="ARBA" id="ARBA00042775"/>
    </source>
</evidence>
<dbReference type="PANTHER" id="PTHR47529">
    <property type="entry name" value="PEPTIDYL-PROLYL CIS-TRANS ISOMERASE D"/>
    <property type="match status" value="1"/>
</dbReference>
<dbReference type="OrthoDB" id="9768393at2"/>
<evidence type="ECO:0000256" key="2">
    <source>
        <dbReference type="ARBA" id="ARBA00018370"/>
    </source>
</evidence>
<feature type="region of interest" description="Disordered" evidence="15">
    <location>
        <begin position="414"/>
        <end position="440"/>
    </location>
</feature>
<name>A0A4V3BUA5_9SPHN</name>
<evidence type="ECO:0000256" key="12">
    <source>
        <dbReference type="ARBA" id="ARBA00040743"/>
    </source>
</evidence>
<dbReference type="GO" id="GO:0003755">
    <property type="term" value="F:peptidyl-prolyl cis-trans isomerase activity"/>
    <property type="evidence" value="ECO:0007669"/>
    <property type="project" value="UniProtKB-KW"/>
</dbReference>
<evidence type="ECO:0000256" key="16">
    <source>
        <dbReference type="SAM" id="Phobius"/>
    </source>
</evidence>
<proteinExistence type="inferred from homology"/>